<dbReference type="InterPro" id="IPR016197">
    <property type="entry name" value="Chromo-like_dom_sf"/>
</dbReference>
<feature type="domain" description="Chromo" evidence="4">
    <location>
        <begin position="23"/>
        <end position="88"/>
    </location>
</feature>
<dbReference type="OrthoDB" id="2630497at2759"/>
<dbReference type="InterPro" id="IPR000953">
    <property type="entry name" value="Chromo/chromo_shadow_dom"/>
</dbReference>
<evidence type="ECO:0000256" key="3">
    <source>
        <dbReference type="SAM" id="MobiDB-lite"/>
    </source>
</evidence>
<dbReference type="PANTHER" id="PTHR22812">
    <property type="entry name" value="CHROMOBOX PROTEIN"/>
    <property type="match status" value="1"/>
</dbReference>
<gene>
    <name evidence="5" type="ORF">CVT24_007648</name>
</gene>
<keyword evidence="2" id="KW-0539">Nucleus</keyword>
<feature type="region of interest" description="Disordered" evidence="3">
    <location>
        <begin position="78"/>
        <end position="136"/>
    </location>
</feature>
<reference evidence="5 6" key="1">
    <citation type="journal article" date="2018" name="Evol. Lett.">
        <title>Horizontal gene cluster transfer increased hallucinogenic mushroom diversity.</title>
        <authorList>
            <person name="Reynolds H.T."/>
            <person name="Vijayakumar V."/>
            <person name="Gluck-Thaler E."/>
            <person name="Korotkin H.B."/>
            <person name="Matheny P.B."/>
            <person name="Slot J.C."/>
        </authorList>
    </citation>
    <scope>NUCLEOTIDE SEQUENCE [LARGE SCALE GENOMIC DNA]</scope>
    <source>
        <strain evidence="5 6">2629</strain>
    </source>
</reference>
<keyword evidence="6" id="KW-1185">Reference proteome</keyword>
<evidence type="ECO:0000259" key="4">
    <source>
        <dbReference type="PROSITE" id="PS50013"/>
    </source>
</evidence>
<comment type="caution">
    <text evidence="5">The sequence shown here is derived from an EMBL/GenBank/DDBJ whole genome shotgun (WGS) entry which is preliminary data.</text>
</comment>
<dbReference type="CDD" id="cd00024">
    <property type="entry name" value="CD_CSD"/>
    <property type="match status" value="2"/>
</dbReference>
<accession>A0A409W4U2</accession>
<comment type="subcellular location">
    <subcellularLocation>
        <location evidence="1">Nucleus</location>
    </subcellularLocation>
</comment>
<dbReference type="PROSITE" id="PS00598">
    <property type="entry name" value="CHROMO_1"/>
    <property type="match status" value="1"/>
</dbReference>
<protein>
    <recommendedName>
        <fullName evidence="4">Chromo domain-containing protein</fullName>
    </recommendedName>
</protein>
<proteinExistence type="predicted"/>
<dbReference type="InterPro" id="IPR023779">
    <property type="entry name" value="Chromodomain_CS"/>
</dbReference>
<dbReference type="InParanoid" id="A0A409W4U2"/>
<dbReference type="Pfam" id="PF00385">
    <property type="entry name" value="Chromo"/>
    <property type="match status" value="2"/>
</dbReference>
<dbReference type="SUPFAM" id="SSF54160">
    <property type="entry name" value="Chromo domain-like"/>
    <property type="match status" value="2"/>
</dbReference>
<evidence type="ECO:0000256" key="1">
    <source>
        <dbReference type="ARBA" id="ARBA00004123"/>
    </source>
</evidence>
<dbReference type="Gene3D" id="2.40.50.40">
    <property type="match status" value="2"/>
</dbReference>
<dbReference type="AlphaFoldDB" id="A0A409W4U2"/>
<name>A0A409W4U2_9AGAR</name>
<dbReference type="STRING" id="181874.A0A409W4U2"/>
<organism evidence="5 6">
    <name type="scientific">Panaeolus cyanescens</name>
    <dbReference type="NCBI Taxonomy" id="181874"/>
    <lineage>
        <taxon>Eukaryota</taxon>
        <taxon>Fungi</taxon>
        <taxon>Dikarya</taxon>
        <taxon>Basidiomycota</taxon>
        <taxon>Agaricomycotina</taxon>
        <taxon>Agaricomycetes</taxon>
        <taxon>Agaricomycetidae</taxon>
        <taxon>Agaricales</taxon>
        <taxon>Agaricineae</taxon>
        <taxon>Galeropsidaceae</taxon>
        <taxon>Panaeolus</taxon>
    </lineage>
</organism>
<sequence length="200" mass="23224">MPPSAQYSPSTQTYDLVIDDHDLLVEKIIDQSVQNGQLKYLVKWQGLETPTWEESAMWEPYTTDLGFWSAQRSENYQNVRHEEHRRDATLDSSATPARSSMKGATHKSLKRKRTVRFESPLPGAHERERQPERPPPFFVDGTLHYEVEKVLQSRLQDGVVQYLIKWLGYDGENECTWEPADNVFAQEELAEFYRAHPDAV</sequence>
<dbReference type="SMART" id="SM00298">
    <property type="entry name" value="CHROMO"/>
    <property type="match status" value="2"/>
</dbReference>
<feature type="domain" description="Chromo" evidence="4">
    <location>
        <begin position="145"/>
        <end position="200"/>
    </location>
</feature>
<evidence type="ECO:0000313" key="6">
    <source>
        <dbReference type="Proteomes" id="UP000284842"/>
    </source>
</evidence>
<dbReference type="GO" id="GO:0006338">
    <property type="term" value="P:chromatin remodeling"/>
    <property type="evidence" value="ECO:0007669"/>
    <property type="project" value="UniProtKB-ARBA"/>
</dbReference>
<dbReference type="InterPro" id="IPR051219">
    <property type="entry name" value="Heterochromatin_chromo-domain"/>
</dbReference>
<dbReference type="GO" id="GO:0005634">
    <property type="term" value="C:nucleus"/>
    <property type="evidence" value="ECO:0007669"/>
    <property type="project" value="UniProtKB-SubCell"/>
</dbReference>
<dbReference type="InterPro" id="IPR023780">
    <property type="entry name" value="Chromo_domain"/>
</dbReference>
<dbReference type="Proteomes" id="UP000284842">
    <property type="component" value="Unassembled WGS sequence"/>
</dbReference>
<evidence type="ECO:0000256" key="2">
    <source>
        <dbReference type="ARBA" id="ARBA00023242"/>
    </source>
</evidence>
<feature type="compositionally biased region" description="Basic and acidic residues" evidence="3">
    <location>
        <begin position="79"/>
        <end position="89"/>
    </location>
</feature>
<dbReference type="EMBL" id="NHTK01005812">
    <property type="protein sequence ID" value="PPQ73521.1"/>
    <property type="molecule type" value="Genomic_DNA"/>
</dbReference>
<evidence type="ECO:0000313" key="5">
    <source>
        <dbReference type="EMBL" id="PPQ73521.1"/>
    </source>
</evidence>
<feature type="compositionally biased region" description="Basic residues" evidence="3">
    <location>
        <begin position="104"/>
        <end position="114"/>
    </location>
</feature>
<dbReference type="PROSITE" id="PS50013">
    <property type="entry name" value="CHROMO_2"/>
    <property type="match status" value="2"/>
</dbReference>